<proteinExistence type="predicted"/>
<sequence length="49" mass="5551">MLRMWVMVGLDILNSEHLHHLIAYLSIPPVFPLLRVGVMTGPALRIESL</sequence>
<dbReference type="AlphaFoldDB" id="A0A5E6QVR4"/>
<evidence type="ECO:0000313" key="2">
    <source>
        <dbReference type="Proteomes" id="UP000385207"/>
    </source>
</evidence>
<accession>A0A5E6QVR4</accession>
<reference evidence="1 2" key="1">
    <citation type="submission" date="2019-09" db="EMBL/GenBank/DDBJ databases">
        <authorList>
            <person name="Chandra G."/>
            <person name="Truman W A."/>
        </authorList>
    </citation>
    <scope>NUCLEOTIDE SEQUENCE [LARGE SCALE GENOMIC DNA]</scope>
    <source>
        <strain evidence="1">PS862</strain>
    </source>
</reference>
<dbReference type="Proteomes" id="UP000385207">
    <property type="component" value="Unassembled WGS sequence"/>
</dbReference>
<gene>
    <name evidence="1" type="ORF">PS862_03907</name>
</gene>
<dbReference type="EMBL" id="CABVII010000018">
    <property type="protein sequence ID" value="VVP22040.1"/>
    <property type="molecule type" value="Genomic_DNA"/>
</dbReference>
<protein>
    <submittedName>
        <fullName evidence="1">Uncharacterized protein</fullName>
    </submittedName>
</protein>
<organism evidence="1 2">
    <name type="scientific">Pseudomonas fluorescens</name>
    <dbReference type="NCBI Taxonomy" id="294"/>
    <lineage>
        <taxon>Bacteria</taxon>
        <taxon>Pseudomonadati</taxon>
        <taxon>Pseudomonadota</taxon>
        <taxon>Gammaproteobacteria</taxon>
        <taxon>Pseudomonadales</taxon>
        <taxon>Pseudomonadaceae</taxon>
        <taxon>Pseudomonas</taxon>
    </lineage>
</organism>
<name>A0A5E6QVR4_PSEFL</name>
<evidence type="ECO:0000313" key="1">
    <source>
        <dbReference type="EMBL" id="VVP22040.1"/>
    </source>
</evidence>